<dbReference type="OrthoDB" id="6422033at2759"/>
<evidence type="ECO:0000256" key="3">
    <source>
        <dbReference type="ARBA" id="ARBA00022525"/>
    </source>
</evidence>
<dbReference type="GO" id="GO:0016042">
    <property type="term" value="P:lipid catabolic process"/>
    <property type="evidence" value="ECO:0007669"/>
    <property type="project" value="TreeGrafter"/>
</dbReference>
<dbReference type="InterPro" id="IPR013818">
    <property type="entry name" value="Lipase"/>
</dbReference>
<dbReference type="SUPFAM" id="SSF53474">
    <property type="entry name" value="alpha/beta-Hydrolases"/>
    <property type="match status" value="1"/>
</dbReference>
<proteinExistence type="inferred from homology"/>
<evidence type="ECO:0000256" key="4">
    <source>
        <dbReference type="RuleBase" id="RU004262"/>
    </source>
</evidence>
<dbReference type="Proteomes" id="UP000192247">
    <property type="component" value="Unassembled WGS sequence"/>
</dbReference>
<comment type="subcellular location">
    <subcellularLocation>
        <location evidence="1">Secreted</location>
    </subcellularLocation>
</comment>
<keyword evidence="5" id="KW-0732">Signal</keyword>
<gene>
    <name evidence="7" type="ORF">BIW11_08300</name>
</gene>
<evidence type="ECO:0000256" key="1">
    <source>
        <dbReference type="ARBA" id="ARBA00004613"/>
    </source>
</evidence>
<keyword evidence="3" id="KW-0964">Secreted</keyword>
<dbReference type="AlphaFoldDB" id="A0A1V9XQB4"/>
<evidence type="ECO:0000256" key="5">
    <source>
        <dbReference type="SAM" id="SignalP"/>
    </source>
</evidence>
<evidence type="ECO:0000256" key="2">
    <source>
        <dbReference type="ARBA" id="ARBA00010701"/>
    </source>
</evidence>
<dbReference type="GO" id="GO:0005615">
    <property type="term" value="C:extracellular space"/>
    <property type="evidence" value="ECO:0007669"/>
    <property type="project" value="TreeGrafter"/>
</dbReference>
<name>A0A1V9XQB4_9ACAR</name>
<dbReference type="PANTHER" id="PTHR11610:SF173">
    <property type="entry name" value="LIPASE DOMAIN-CONTAINING PROTEIN-RELATED"/>
    <property type="match status" value="1"/>
</dbReference>
<dbReference type="InterPro" id="IPR029058">
    <property type="entry name" value="AB_hydrolase_fold"/>
</dbReference>
<dbReference type="InterPro" id="IPR000734">
    <property type="entry name" value="TAG_lipase"/>
</dbReference>
<dbReference type="Pfam" id="PF00151">
    <property type="entry name" value="Lipase"/>
    <property type="match status" value="1"/>
</dbReference>
<dbReference type="EMBL" id="MNPL01006094">
    <property type="protein sequence ID" value="OQR75613.1"/>
    <property type="molecule type" value="Genomic_DNA"/>
</dbReference>
<feature type="chain" id="PRO_5012076881" evidence="5">
    <location>
        <begin position="18"/>
        <end position="268"/>
    </location>
</feature>
<evidence type="ECO:0000313" key="8">
    <source>
        <dbReference type="Proteomes" id="UP000192247"/>
    </source>
</evidence>
<protein>
    <submittedName>
        <fullName evidence="7">Pancreatic lipase-related protein 2-like</fullName>
    </submittedName>
</protein>
<feature type="signal peptide" evidence="5">
    <location>
        <begin position="1"/>
        <end position="17"/>
    </location>
</feature>
<accession>A0A1V9XQB4</accession>
<dbReference type="PANTHER" id="PTHR11610">
    <property type="entry name" value="LIPASE"/>
    <property type="match status" value="1"/>
</dbReference>
<organism evidence="7 8">
    <name type="scientific">Tropilaelaps mercedesae</name>
    <dbReference type="NCBI Taxonomy" id="418985"/>
    <lineage>
        <taxon>Eukaryota</taxon>
        <taxon>Metazoa</taxon>
        <taxon>Ecdysozoa</taxon>
        <taxon>Arthropoda</taxon>
        <taxon>Chelicerata</taxon>
        <taxon>Arachnida</taxon>
        <taxon>Acari</taxon>
        <taxon>Parasitiformes</taxon>
        <taxon>Mesostigmata</taxon>
        <taxon>Gamasina</taxon>
        <taxon>Dermanyssoidea</taxon>
        <taxon>Laelapidae</taxon>
        <taxon>Tropilaelaps</taxon>
    </lineage>
</organism>
<dbReference type="GO" id="GO:0016298">
    <property type="term" value="F:lipase activity"/>
    <property type="evidence" value="ECO:0007669"/>
    <property type="project" value="InterPro"/>
</dbReference>
<dbReference type="InParanoid" id="A0A1V9XQB4"/>
<comment type="caution">
    <text evidence="7">The sequence shown here is derived from an EMBL/GenBank/DDBJ whole genome shotgun (WGS) entry which is preliminary data.</text>
</comment>
<evidence type="ECO:0000259" key="6">
    <source>
        <dbReference type="Pfam" id="PF00151"/>
    </source>
</evidence>
<sequence>MIKFALALFISVNGVFAYPSLDDDAKSGIDSDLDGSVYFPEDFGPLPLVKAIASSVEWVHQQREDLPGRSVFYDNTASTIGLIYRPTKLYILVHGFGDSSSGWPIRLNQYILSINDHAVLIVDWSGSFKQAKFESVVYAQAVANTELVGRQILRGKLGVMKQIGHLDIYFNGGRRQPGCSFKDDMNLCSHNRAYEYLEAAFSPETECVFLSYGCIGGRDEFLAGKCRQVAAPMHNAISLDYNAKLVSANIQFVDVSADPPYCMDVTKD</sequence>
<comment type="similarity">
    <text evidence="2 4">Belongs to the AB hydrolase superfamily. Lipase family.</text>
</comment>
<feature type="domain" description="Lipase" evidence="6">
    <location>
        <begin position="156"/>
        <end position="236"/>
    </location>
</feature>
<reference evidence="7 8" key="1">
    <citation type="journal article" date="2017" name="Gigascience">
        <title>Draft genome of the honey bee ectoparasitic mite, Tropilaelaps mercedesae, is shaped by the parasitic life history.</title>
        <authorList>
            <person name="Dong X."/>
            <person name="Armstrong S.D."/>
            <person name="Xia D."/>
            <person name="Makepeace B.L."/>
            <person name="Darby A.C."/>
            <person name="Kadowaki T."/>
        </authorList>
    </citation>
    <scope>NUCLEOTIDE SEQUENCE [LARGE SCALE GENOMIC DNA]</scope>
    <source>
        <strain evidence="7">Wuxi-XJTLU</strain>
    </source>
</reference>
<evidence type="ECO:0000313" key="7">
    <source>
        <dbReference type="EMBL" id="OQR75613.1"/>
    </source>
</evidence>
<dbReference type="Gene3D" id="3.40.50.1820">
    <property type="entry name" value="alpha/beta hydrolase"/>
    <property type="match status" value="2"/>
</dbReference>
<keyword evidence="8" id="KW-1185">Reference proteome</keyword>